<dbReference type="AlphaFoldDB" id="A0A418M3K6"/>
<accession>A0A418M3K6</accession>
<dbReference type="EMBL" id="QXED01000006">
    <property type="protein sequence ID" value="RIV20352.1"/>
    <property type="molecule type" value="Genomic_DNA"/>
</dbReference>
<comment type="caution">
    <text evidence="2">The sequence shown here is derived from an EMBL/GenBank/DDBJ whole genome shotgun (WGS) entry which is preliminary data.</text>
</comment>
<keyword evidence="1" id="KW-0812">Transmembrane</keyword>
<keyword evidence="3" id="KW-1185">Reference proteome</keyword>
<keyword evidence="1" id="KW-1133">Transmembrane helix</keyword>
<evidence type="ECO:0000313" key="3">
    <source>
        <dbReference type="Proteomes" id="UP000283523"/>
    </source>
</evidence>
<feature type="transmembrane region" description="Helical" evidence="1">
    <location>
        <begin position="41"/>
        <end position="59"/>
    </location>
</feature>
<reference evidence="2 3" key="1">
    <citation type="submission" date="2018-08" db="EMBL/GenBank/DDBJ databases">
        <title>Fibrisoma montanum sp. nov., isolated from Danxia mountain soil.</title>
        <authorList>
            <person name="Huang Y."/>
        </authorList>
    </citation>
    <scope>NUCLEOTIDE SEQUENCE [LARGE SCALE GENOMIC DNA]</scope>
    <source>
        <strain evidence="2 3">HYT19</strain>
    </source>
</reference>
<feature type="transmembrane region" description="Helical" evidence="1">
    <location>
        <begin position="98"/>
        <end position="116"/>
    </location>
</feature>
<protein>
    <submittedName>
        <fullName evidence="2">Uncharacterized protein</fullName>
    </submittedName>
</protein>
<keyword evidence="1" id="KW-0472">Membrane</keyword>
<sequence>MTALLFRLLFYAVSLLLMAPAPFWNDVVEMLQIPDEVKTAAAPVAGSACWTAVEIIANANRQAPRVLKLLWLKFLVGWITGQFCVSLITPWLKNPPDWSAAFVAGAAGYIFISKVLPKRIQKLEDDYDDD</sequence>
<organism evidence="2 3">
    <name type="scientific">Fibrisoma montanum</name>
    <dbReference type="NCBI Taxonomy" id="2305895"/>
    <lineage>
        <taxon>Bacteria</taxon>
        <taxon>Pseudomonadati</taxon>
        <taxon>Bacteroidota</taxon>
        <taxon>Cytophagia</taxon>
        <taxon>Cytophagales</taxon>
        <taxon>Spirosomataceae</taxon>
        <taxon>Fibrisoma</taxon>
    </lineage>
</organism>
<evidence type="ECO:0000256" key="1">
    <source>
        <dbReference type="SAM" id="Phobius"/>
    </source>
</evidence>
<feature type="transmembrane region" description="Helical" evidence="1">
    <location>
        <begin position="71"/>
        <end position="92"/>
    </location>
</feature>
<gene>
    <name evidence="2" type="ORF">DYU11_20080</name>
</gene>
<dbReference type="Proteomes" id="UP000283523">
    <property type="component" value="Unassembled WGS sequence"/>
</dbReference>
<name>A0A418M3K6_9BACT</name>
<evidence type="ECO:0000313" key="2">
    <source>
        <dbReference type="EMBL" id="RIV20352.1"/>
    </source>
</evidence>
<proteinExistence type="predicted"/>